<accession>A0AA96LFX6</accession>
<dbReference type="Pfam" id="PF03061">
    <property type="entry name" value="4HBT"/>
    <property type="match status" value="1"/>
</dbReference>
<reference evidence="4 5" key="1">
    <citation type="submission" date="2022-02" db="EMBL/GenBank/DDBJ databases">
        <title>Paenibacillus sp. MBLB1776 Whole Genome Shotgun Sequencing.</title>
        <authorList>
            <person name="Hwang C.Y."/>
            <person name="Cho E.-S."/>
            <person name="Seo M.-J."/>
        </authorList>
    </citation>
    <scope>NUCLEOTIDE SEQUENCE [LARGE SCALE GENOMIC DNA]</scope>
    <source>
        <strain evidence="4 5">MBLB1776</strain>
    </source>
</reference>
<dbReference type="SUPFAM" id="SSF54637">
    <property type="entry name" value="Thioesterase/thiol ester dehydrase-isomerase"/>
    <property type="match status" value="1"/>
</dbReference>
<feature type="domain" description="Thioesterase" evidence="3">
    <location>
        <begin position="54"/>
        <end position="128"/>
    </location>
</feature>
<evidence type="ECO:0000313" key="5">
    <source>
        <dbReference type="Proteomes" id="UP001305702"/>
    </source>
</evidence>
<evidence type="ECO:0000313" key="4">
    <source>
        <dbReference type="EMBL" id="WNQ13056.1"/>
    </source>
</evidence>
<dbReference type="Proteomes" id="UP001305702">
    <property type="component" value="Chromosome"/>
</dbReference>
<comment type="similarity">
    <text evidence="1">Belongs to the thioesterase PaaI family.</text>
</comment>
<keyword evidence="2 4" id="KW-0378">Hydrolase</keyword>
<sequence length="147" mass="15681">MEAGSEKLEAYLKELSRAAEGTFWDFIGCQIGECHREKVVVTLGIQPHHLNLIGILHGGVHAAMIDSAMGIAAMASRPQETVVTTNLHLHYVAPVRQGTVTVTAEIVHSSRRMIHAEARACNDGGELLAFGTGTFRVIEKSPGGGPA</sequence>
<dbReference type="NCBIfam" id="TIGR00369">
    <property type="entry name" value="unchar_dom_1"/>
    <property type="match status" value="1"/>
</dbReference>
<dbReference type="PANTHER" id="PTHR21660">
    <property type="entry name" value="THIOESTERASE SUPERFAMILY MEMBER-RELATED"/>
    <property type="match status" value="1"/>
</dbReference>
<dbReference type="CDD" id="cd03443">
    <property type="entry name" value="PaaI_thioesterase"/>
    <property type="match status" value="1"/>
</dbReference>
<dbReference type="GO" id="GO:0047617">
    <property type="term" value="F:fatty acyl-CoA hydrolase activity"/>
    <property type="evidence" value="ECO:0007669"/>
    <property type="project" value="InterPro"/>
</dbReference>
<proteinExistence type="inferred from homology"/>
<dbReference type="PANTHER" id="PTHR21660:SF1">
    <property type="entry name" value="ACYL-COENZYME A THIOESTERASE 13"/>
    <property type="match status" value="1"/>
</dbReference>
<organism evidence="4 5">
    <name type="scientific">Paenibacillus aurantius</name>
    <dbReference type="NCBI Taxonomy" id="2918900"/>
    <lineage>
        <taxon>Bacteria</taxon>
        <taxon>Bacillati</taxon>
        <taxon>Bacillota</taxon>
        <taxon>Bacilli</taxon>
        <taxon>Bacillales</taxon>
        <taxon>Paenibacillaceae</taxon>
        <taxon>Paenibacillus</taxon>
    </lineage>
</organism>
<evidence type="ECO:0000256" key="1">
    <source>
        <dbReference type="ARBA" id="ARBA00008324"/>
    </source>
</evidence>
<dbReference type="EMBL" id="CP130318">
    <property type="protein sequence ID" value="WNQ13056.1"/>
    <property type="molecule type" value="Genomic_DNA"/>
</dbReference>
<dbReference type="KEGG" id="paun:MJA45_08530"/>
<dbReference type="AlphaFoldDB" id="A0AA96LFX6"/>
<keyword evidence="5" id="KW-1185">Reference proteome</keyword>
<name>A0AA96LFX6_9BACL</name>
<protein>
    <submittedName>
        <fullName evidence="4">PaaI family thioesterase</fullName>
        <ecNumber evidence="4">3.1.2.-</ecNumber>
    </submittedName>
</protein>
<dbReference type="EC" id="3.1.2.-" evidence="4"/>
<dbReference type="InterPro" id="IPR029069">
    <property type="entry name" value="HotDog_dom_sf"/>
</dbReference>
<dbReference type="RefSeq" id="WP_315606836.1">
    <property type="nucleotide sequence ID" value="NZ_CP130318.1"/>
</dbReference>
<dbReference type="InterPro" id="IPR006683">
    <property type="entry name" value="Thioestr_dom"/>
</dbReference>
<gene>
    <name evidence="4" type="ORF">MJA45_08530</name>
</gene>
<evidence type="ECO:0000256" key="2">
    <source>
        <dbReference type="ARBA" id="ARBA00022801"/>
    </source>
</evidence>
<dbReference type="Gene3D" id="3.10.129.10">
    <property type="entry name" value="Hotdog Thioesterase"/>
    <property type="match status" value="1"/>
</dbReference>
<evidence type="ECO:0000259" key="3">
    <source>
        <dbReference type="Pfam" id="PF03061"/>
    </source>
</evidence>
<dbReference type="InterPro" id="IPR003736">
    <property type="entry name" value="PAAI_dom"/>
</dbReference>
<dbReference type="InterPro" id="IPR039298">
    <property type="entry name" value="ACOT13"/>
</dbReference>